<keyword evidence="3" id="KW-1185">Reference proteome</keyword>
<comment type="caution">
    <text evidence="2">The sequence shown here is derived from an EMBL/GenBank/DDBJ whole genome shotgun (WGS) entry which is preliminary data.</text>
</comment>
<proteinExistence type="predicted"/>
<feature type="coiled-coil region" evidence="1">
    <location>
        <begin position="191"/>
        <end position="251"/>
    </location>
</feature>
<reference evidence="2 3" key="1">
    <citation type="submission" date="2016-08" db="EMBL/GenBank/DDBJ databases">
        <title>A Parts List for Fungal Cellulosomes Revealed by Comparative Genomics.</title>
        <authorList>
            <consortium name="DOE Joint Genome Institute"/>
            <person name="Haitjema C.H."/>
            <person name="Gilmore S.P."/>
            <person name="Henske J.K."/>
            <person name="Solomon K.V."/>
            <person name="De Groot R."/>
            <person name="Kuo A."/>
            <person name="Mondo S.J."/>
            <person name="Salamov A.A."/>
            <person name="Labutti K."/>
            <person name="Zhao Z."/>
            <person name="Chiniquy J."/>
            <person name="Barry K."/>
            <person name="Brewer H.M."/>
            <person name="Purvine S.O."/>
            <person name="Wright A.T."/>
            <person name="Boxma B."/>
            <person name="Van Alen T."/>
            <person name="Hackstein J.H."/>
            <person name="Baker S.E."/>
            <person name="Grigoriev I.V."/>
            <person name="O'Malley M.A."/>
        </authorList>
    </citation>
    <scope>NUCLEOTIDE SEQUENCE [LARGE SCALE GENOMIC DNA]</scope>
    <source>
        <strain evidence="2 3">G1</strain>
    </source>
</reference>
<feature type="coiled-coil region" evidence="1">
    <location>
        <begin position="302"/>
        <end position="513"/>
    </location>
</feature>
<dbReference type="InterPro" id="IPR013083">
    <property type="entry name" value="Znf_RING/FYVE/PHD"/>
</dbReference>
<evidence type="ECO:0000256" key="1">
    <source>
        <dbReference type="SAM" id="Coils"/>
    </source>
</evidence>
<dbReference type="STRING" id="1754190.A0A1Y2BVR3"/>
<keyword evidence="1" id="KW-0175">Coiled coil</keyword>
<accession>A0A1Y2BVR3</accession>
<organism evidence="2 3">
    <name type="scientific">Neocallimastix californiae</name>
    <dbReference type="NCBI Taxonomy" id="1754190"/>
    <lineage>
        <taxon>Eukaryota</taxon>
        <taxon>Fungi</taxon>
        <taxon>Fungi incertae sedis</taxon>
        <taxon>Chytridiomycota</taxon>
        <taxon>Chytridiomycota incertae sedis</taxon>
        <taxon>Neocallimastigomycetes</taxon>
        <taxon>Neocallimastigales</taxon>
        <taxon>Neocallimastigaceae</taxon>
        <taxon>Neocallimastix</taxon>
    </lineage>
</organism>
<name>A0A1Y2BVR3_9FUNG</name>
<dbReference type="AlphaFoldDB" id="A0A1Y2BVR3"/>
<protein>
    <recommendedName>
        <fullName evidence="4">RING-type domain-containing protein</fullName>
    </recommendedName>
</protein>
<dbReference type="EMBL" id="MCOG01000135">
    <property type="protein sequence ID" value="ORY38717.1"/>
    <property type="molecule type" value="Genomic_DNA"/>
</dbReference>
<dbReference type="Proteomes" id="UP000193920">
    <property type="component" value="Unassembled WGS sequence"/>
</dbReference>
<evidence type="ECO:0008006" key="4">
    <source>
        <dbReference type="Google" id="ProtNLM"/>
    </source>
</evidence>
<sequence length="677" mass="79079">MDTFGGESIFSPPDHTPLLTSSLTTSSEIFNSYNIHINKSDDHVQPKASVPSDIETSEIFNSYNIHINKSDNHIQLKASVPPDIEANSLIKKLESSFAIINMQMQTYNKTRNNAINKLNTIFEGNPELKDKYLKTINLNDFDISTSKEVSDIEEIQKLFNNIISNFSSKFTQNEINYILSSDKIKDKIFFISNLVTQLMNENQKFQRINEEVKNKQEIYKKESENNFNIKIKKLQDVVTQLNTEITNQKKIFKSKKLKYKKNIKIIEDFIFKREDDIKQKDHKVLSKIKSMNDIKKSTEKKHREATVLLEQKDREIEGLKSQLNNNTNSHNKIIRRFQSIISIKEKEITCLKEALEKKNEENKKLNDALEKEVGGKKGAKNRSLSRKKSIANLTQRIIKKDEKIKEKEEEINNNIQKENKLSLEELTSVREEGKVKKDRENDLLEKIKTLSKKNQEKDELIQNYINEINYLMKKESKSDEIHQSKLEEKNKEIEKLKRELKTMTTKFNEAASTTINKDKEINIEKETDFINSEVHEKSLNEEEEKDSDEIIKKEFNTIKKSINKISKIIDSKKEKNPEDFDFLKPLIEKFSNLAPVIQNQLEKKCSLISSNLCQFDSNDDNDSLKMIKLSCGHYYHRDCLKLYITIRYFNIEEITPNLEIECPSCNENSKDSHSLSF</sequence>
<evidence type="ECO:0000313" key="2">
    <source>
        <dbReference type="EMBL" id="ORY38717.1"/>
    </source>
</evidence>
<dbReference type="SUPFAM" id="SSF57850">
    <property type="entry name" value="RING/U-box"/>
    <property type="match status" value="1"/>
</dbReference>
<dbReference type="Gene3D" id="3.30.40.10">
    <property type="entry name" value="Zinc/RING finger domain, C3HC4 (zinc finger)"/>
    <property type="match status" value="1"/>
</dbReference>
<evidence type="ECO:0000313" key="3">
    <source>
        <dbReference type="Proteomes" id="UP000193920"/>
    </source>
</evidence>
<gene>
    <name evidence="2" type="ORF">LY90DRAFT_510831</name>
</gene>